<name>D8PDR3_9BACT</name>
<dbReference type="EMBL" id="FP929003">
    <property type="protein sequence ID" value="CBK41372.1"/>
    <property type="molecule type" value="Genomic_DNA"/>
</dbReference>
<dbReference type="OrthoDB" id="9786680at2"/>
<dbReference type="KEGG" id="nde:NIDE1637"/>
<dbReference type="Proteomes" id="UP000001660">
    <property type="component" value="Chromosome"/>
</dbReference>
<organism evidence="1 2">
    <name type="scientific">Nitrospira defluvii</name>
    <dbReference type="NCBI Taxonomy" id="330214"/>
    <lineage>
        <taxon>Bacteria</taxon>
        <taxon>Pseudomonadati</taxon>
        <taxon>Nitrospirota</taxon>
        <taxon>Nitrospiria</taxon>
        <taxon>Nitrospirales</taxon>
        <taxon>Nitrospiraceae</taxon>
        <taxon>Nitrospira</taxon>
    </lineage>
</organism>
<protein>
    <submittedName>
        <fullName evidence="1">Uncharacterized protein</fullName>
    </submittedName>
</protein>
<gene>
    <name evidence="1" type="ORF">NIDE1637</name>
</gene>
<keyword evidence="2" id="KW-1185">Reference proteome</keyword>
<dbReference type="AlphaFoldDB" id="D8PDR3"/>
<dbReference type="HOGENOM" id="CLU_1037020_0_0_0"/>
<reference evidence="1 2" key="1">
    <citation type="journal article" date="2010" name="Proc. Natl. Acad. Sci. U.S.A.">
        <title>A Nitrospira metagenome illuminates the physiology and evolution of globally important nitrite-oxidizing bacteria.</title>
        <authorList>
            <person name="Lucker S."/>
            <person name="Wagner M."/>
            <person name="Maixner F."/>
            <person name="Pelletier E."/>
            <person name="Koch H."/>
            <person name="Vacherie B."/>
            <person name="Rattei T."/>
            <person name="Sinninghe Damste J."/>
            <person name="Spieck E."/>
            <person name="Le Paslier D."/>
            <person name="Daims H."/>
        </authorList>
    </citation>
    <scope>NUCLEOTIDE SEQUENCE [LARGE SCALE GENOMIC DNA]</scope>
</reference>
<accession>D8PDR3</accession>
<proteinExistence type="predicted"/>
<sequence>MSGFGPVARRAGLLGVVLTTGLTALVSVGQTESDRCSLPVHHAGVVFPLDQVEVAWACRLEPIVTHYTTANKVGPQRTPLPHPVFLYLLDHPVMAAMLVNRLDLGLYKAEQREQGEFWATDGEGTEGIVHPLFRDPATRIYYVEGSHDGRFLPRVSGKAVVLLRLHPVTDNRGVESIDSTMVTYLRLDNRFLSGMLSLLRPLIGNVVNRQLLKAFDAARRLGGAMREHPGQVLFEATDPPGLPDTEVAFLKAAIAALHNPAEASRPLP</sequence>
<evidence type="ECO:0000313" key="2">
    <source>
        <dbReference type="Proteomes" id="UP000001660"/>
    </source>
</evidence>
<evidence type="ECO:0000313" key="1">
    <source>
        <dbReference type="EMBL" id="CBK41372.1"/>
    </source>
</evidence>
<dbReference type="STRING" id="330214.NIDE1637"/>